<dbReference type="EMBL" id="JBCEZU010000111">
    <property type="protein sequence ID" value="KAK9528588.1"/>
    <property type="molecule type" value="Genomic_DNA"/>
</dbReference>
<gene>
    <name evidence="1" type="ORF">VZT92_012741</name>
</gene>
<sequence length="69" mass="7572">MRILFASEQLITDKGTSLFSPHSPPVAARLCLMRLCPSPGTSTQEEMGPIRPLPQRETIAIAAMRQPPK</sequence>
<organism evidence="1 2">
    <name type="scientific">Zoarces viviparus</name>
    <name type="common">Viviparous eelpout</name>
    <name type="synonym">Blennius viviparus</name>
    <dbReference type="NCBI Taxonomy" id="48416"/>
    <lineage>
        <taxon>Eukaryota</taxon>
        <taxon>Metazoa</taxon>
        <taxon>Chordata</taxon>
        <taxon>Craniata</taxon>
        <taxon>Vertebrata</taxon>
        <taxon>Euteleostomi</taxon>
        <taxon>Actinopterygii</taxon>
        <taxon>Neopterygii</taxon>
        <taxon>Teleostei</taxon>
        <taxon>Neoteleostei</taxon>
        <taxon>Acanthomorphata</taxon>
        <taxon>Eupercaria</taxon>
        <taxon>Perciformes</taxon>
        <taxon>Cottioidei</taxon>
        <taxon>Zoarcales</taxon>
        <taxon>Zoarcidae</taxon>
        <taxon>Zoarcinae</taxon>
        <taxon>Zoarces</taxon>
    </lineage>
</organism>
<proteinExistence type="predicted"/>
<accession>A0AAW1F2P2</accession>
<dbReference type="Proteomes" id="UP001488805">
    <property type="component" value="Unassembled WGS sequence"/>
</dbReference>
<comment type="caution">
    <text evidence="1">The sequence shown here is derived from an EMBL/GenBank/DDBJ whole genome shotgun (WGS) entry which is preliminary data.</text>
</comment>
<evidence type="ECO:0000313" key="2">
    <source>
        <dbReference type="Proteomes" id="UP001488805"/>
    </source>
</evidence>
<dbReference type="AlphaFoldDB" id="A0AAW1F2P2"/>
<evidence type="ECO:0000313" key="1">
    <source>
        <dbReference type="EMBL" id="KAK9528588.1"/>
    </source>
</evidence>
<keyword evidence="2" id="KW-1185">Reference proteome</keyword>
<name>A0AAW1F2P2_ZOAVI</name>
<reference evidence="1 2" key="1">
    <citation type="journal article" date="2024" name="Genome Biol. Evol.">
        <title>Chromosome-level genome assembly of the viviparous eelpout Zoarces viviparus.</title>
        <authorList>
            <person name="Fuhrmann N."/>
            <person name="Brasseur M.V."/>
            <person name="Bakowski C.E."/>
            <person name="Podsiadlowski L."/>
            <person name="Prost S."/>
            <person name="Krehenwinkel H."/>
            <person name="Mayer C."/>
        </authorList>
    </citation>
    <scope>NUCLEOTIDE SEQUENCE [LARGE SCALE GENOMIC DNA]</scope>
    <source>
        <strain evidence="1">NO-MEL_2022_Ind0_liver</strain>
    </source>
</reference>
<protein>
    <submittedName>
        <fullName evidence="1">Uncharacterized protein</fullName>
    </submittedName>
</protein>